<dbReference type="GO" id="GO:0006508">
    <property type="term" value="P:proteolysis"/>
    <property type="evidence" value="ECO:0007669"/>
    <property type="project" value="UniProtKB-KW"/>
</dbReference>
<keyword evidence="7" id="KW-0378">Hydrolase</keyword>
<evidence type="ECO:0000256" key="2">
    <source>
        <dbReference type="ARBA" id="ARBA00022692"/>
    </source>
</evidence>
<keyword evidence="3 5" id="KW-1133">Transmembrane helix</keyword>
<reference evidence="7 8" key="1">
    <citation type="submission" date="2018-08" db="EMBL/GenBank/DDBJ databases">
        <title>A genome reference for cultivated species of the human gut microbiota.</title>
        <authorList>
            <person name="Zou Y."/>
            <person name="Xue W."/>
            <person name="Luo G."/>
        </authorList>
    </citation>
    <scope>NUCLEOTIDE SEQUENCE [LARGE SCALE GENOMIC DNA]</scope>
    <source>
        <strain evidence="7 8">AM37-13AC</strain>
    </source>
</reference>
<evidence type="ECO:0000256" key="1">
    <source>
        <dbReference type="ARBA" id="ARBA00004141"/>
    </source>
</evidence>
<evidence type="ECO:0000313" key="7">
    <source>
        <dbReference type="EMBL" id="RGC21116.1"/>
    </source>
</evidence>
<evidence type="ECO:0000256" key="4">
    <source>
        <dbReference type="ARBA" id="ARBA00023136"/>
    </source>
</evidence>
<evidence type="ECO:0000256" key="3">
    <source>
        <dbReference type="ARBA" id="ARBA00022989"/>
    </source>
</evidence>
<keyword evidence="7" id="KW-0645">Protease</keyword>
<comment type="subcellular location">
    <subcellularLocation>
        <location evidence="1">Membrane</location>
        <topology evidence="1">Multi-pass membrane protein</topology>
    </subcellularLocation>
</comment>
<evidence type="ECO:0000259" key="6">
    <source>
        <dbReference type="Pfam" id="PF01694"/>
    </source>
</evidence>
<accession>A0A3E2W878</accession>
<dbReference type="EMBL" id="QVFB01000002">
    <property type="protein sequence ID" value="RGC21116.1"/>
    <property type="molecule type" value="Genomic_DNA"/>
</dbReference>
<evidence type="ECO:0000313" key="8">
    <source>
        <dbReference type="Proteomes" id="UP000260733"/>
    </source>
</evidence>
<sequence length="195" mass="21722">MKLKLELQYNSPVILTFFLLSMLVLLADGWTNGWSTMNLFCVYRSSWRDPLGYIRLFGHVLGHANWEHFLNNMLLLLVVGPPMEEKYGSIPLLKGILFTALVTGVLQCILFPNTGLLGASGIVFMLIMLSSLAGFSGGIPVTMLLVAALYFGQQVYDIIFVHDNVANFMHIVGGLCGTAFGYYCALHRRPARSRR</sequence>
<keyword evidence="2 5" id="KW-0812">Transmembrane</keyword>
<keyword evidence="4 5" id="KW-0472">Membrane</keyword>
<organism evidence="7 8">
    <name type="scientific">Faecalibacterium prausnitzii</name>
    <dbReference type="NCBI Taxonomy" id="853"/>
    <lineage>
        <taxon>Bacteria</taxon>
        <taxon>Bacillati</taxon>
        <taxon>Bacillota</taxon>
        <taxon>Clostridia</taxon>
        <taxon>Eubacteriales</taxon>
        <taxon>Oscillospiraceae</taxon>
        <taxon>Faecalibacterium</taxon>
    </lineage>
</organism>
<gene>
    <name evidence="7" type="ORF">DW855_01450</name>
</gene>
<dbReference type="InterPro" id="IPR022764">
    <property type="entry name" value="Peptidase_S54_rhomboid_dom"/>
</dbReference>
<dbReference type="Gene3D" id="1.20.1540.10">
    <property type="entry name" value="Rhomboid-like"/>
    <property type="match status" value="1"/>
</dbReference>
<comment type="caution">
    <text evidence="7">The sequence shown here is derived from an EMBL/GenBank/DDBJ whole genome shotgun (WGS) entry which is preliminary data.</text>
</comment>
<dbReference type="Pfam" id="PF01694">
    <property type="entry name" value="Rhomboid"/>
    <property type="match status" value="1"/>
</dbReference>
<feature type="transmembrane region" description="Helical" evidence="5">
    <location>
        <begin position="168"/>
        <end position="186"/>
    </location>
</feature>
<name>A0A3E2W878_9FIRM</name>
<feature type="transmembrane region" description="Helical" evidence="5">
    <location>
        <begin position="92"/>
        <end position="111"/>
    </location>
</feature>
<dbReference type="InterPro" id="IPR035952">
    <property type="entry name" value="Rhomboid-like_sf"/>
</dbReference>
<dbReference type="PANTHER" id="PTHR43066:SF5">
    <property type="entry name" value="RHOMBOID-LIKE PROTEIN 11, CHLOROPLASTIC-RELATED"/>
    <property type="match status" value="1"/>
</dbReference>
<feature type="transmembrane region" description="Helical" evidence="5">
    <location>
        <begin position="123"/>
        <end position="148"/>
    </location>
</feature>
<proteinExistence type="predicted"/>
<dbReference type="Proteomes" id="UP000260733">
    <property type="component" value="Unassembled WGS sequence"/>
</dbReference>
<evidence type="ECO:0000256" key="5">
    <source>
        <dbReference type="SAM" id="Phobius"/>
    </source>
</evidence>
<dbReference type="GO" id="GO:0004252">
    <property type="term" value="F:serine-type endopeptidase activity"/>
    <property type="evidence" value="ECO:0007669"/>
    <property type="project" value="InterPro"/>
</dbReference>
<feature type="transmembrane region" description="Helical" evidence="5">
    <location>
        <begin position="12"/>
        <end position="30"/>
    </location>
</feature>
<feature type="domain" description="Peptidase S54 rhomboid" evidence="6">
    <location>
        <begin position="53"/>
        <end position="184"/>
    </location>
</feature>
<protein>
    <submittedName>
        <fullName evidence="7">Rhomboid family intramembrane serine protease</fullName>
    </submittedName>
</protein>
<dbReference type="SUPFAM" id="SSF144091">
    <property type="entry name" value="Rhomboid-like"/>
    <property type="match status" value="1"/>
</dbReference>
<dbReference type="PANTHER" id="PTHR43066">
    <property type="entry name" value="RHOMBOID-RELATED PROTEIN"/>
    <property type="match status" value="1"/>
</dbReference>
<dbReference type="GO" id="GO:0016020">
    <property type="term" value="C:membrane"/>
    <property type="evidence" value="ECO:0007669"/>
    <property type="project" value="UniProtKB-SubCell"/>
</dbReference>
<dbReference type="AlphaFoldDB" id="A0A3E2W878"/>